<evidence type="ECO:0000313" key="5">
    <source>
        <dbReference type="Proteomes" id="UP001499938"/>
    </source>
</evidence>
<evidence type="ECO:0000256" key="1">
    <source>
        <dbReference type="ARBA" id="ARBA00023125"/>
    </source>
</evidence>
<dbReference type="Pfam" id="PF00440">
    <property type="entry name" value="TetR_N"/>
    <property type="match status" value="1"/>
</dbReference>
<dbReference type="Proteomes" id="UP001499938">
    <property type="component" value="Unassembled WGS sequence"/>
</dbReference>
<dbReference type="InterPro" id="IPR009057">
    <property type="entry name" value="Homeodomain-like_sf"/>
</dbReference>
<dbReference type="PANTHER" id="PTHR30055:SF160">
    <property type="entry name" value="TRANSCRIPTIONAL REGULATORY PROTEIN (PROBABLY ASNC-FAMILY)-RELATED"/>
    <property type="match status" value="1"/>
</dbReference>
<dbReference type="InterPro" id="IPR050109">
    <property type="entry name" value="HTH-type_TetR-like_transc_reg"/>
</dbReference>
<keyword evidence="1 2" id="KW-0238">DNA-binding</keyword>
<dbReference type="RefSeq" id="WP_344084312.1">
    <property type="nucleotide sequence ID" value="NZ_BAAAPO010000032.1"/>
</dbReference>
<proteinExistence type="predicted"/>
<dbReference type="InterPro" id="IPR036271">
    <property type="entry name" value="Tet_transcr_reg_TetR-rel_C_sf"/>
</dbReference>
<dbReference type="EMBL" id="BAAAPO010000032">
    <property type="protein sequence ID" value="GAA1795359.1"/>
    <property type="molecule type" value="Genomic_DNA"/>
</dbReference>
<name>A0ABN2LP23_9MICO</name>
<feature type="DNA-binding region" description="H-T-H motif" evidence="2">
    <location>
        <begin position="42"/>
        <end position="61"/>
    </location>
</feature>
<dbReference type="Gene3D" id="1.10.357.10">
    <property type="entry name" value="Tetracycline Repressor, domain 2"/>
    <property type="match status" value="1"/>
</dbReference>
<dbReference type="InterPro" id="IPR001647">
    <property type="entry name" value="HTH_TetR"/>
</dbReference>
<gene>
    <name evidence="4" type="ORF">GCM10009811_19660</name>
</gene>
<dbReference type="SUPFAM" id="SSF46689">
    <property type="entry name" value="Homeodomain-like"/>
    <property type="match status" value="1"/>
</dbReference>
<evidence type="ECO:0000313" key="4">
    <source>
        <dbReference type="EMBL" id="GAA1795359.1"/>
    </source>
</evidence>
<protein>
    <submittedName>
        <fullName evidence="4">TetR/AcrR family transcriptional regulator</fullName>
    </submittedName>
</protein>
<dbReference type="PROSITE" id="PS50977">
    <property type="entry name" value="HTH_TETR_2"/>
    <property type="match status" value="1"/>
</dbReference>
<organism evidence="4 5">
    <name type="scientific">Nostocoides veronense</name>
    <dbReference type="NCBI Taxonomy" id="330836"/>
    <lineage>
        <taxon>Bacteria</taxon>
        <taxon>Bacillati</taxon>
        <taxon>Actinomycetota</taxon>
        <taxon>Actinomycetes</taxon>
        <taxon>Micrococcales</taxon>
        <taxon>Intrasporangiaceae</taxon>
        <taxon>Nostocoides</taxon>
    </lineage>
</organism>
<evidence type="ECO:0000256" key="2">
    <source>
        <dbReference type="PROSITE-ProRule" id="PRU00335"/>
    </source>
</evidence>
<keyword evidence="5" id="KW-1185">Reference proteome</keyword>
<dbReference type="SUPFAM" id="SSF48498">
    <property type="entry name" value="Tetracyclin repressor-like, C-terminal domain"/>
    <property type="match status" value="1"/>
</dbReference>
<feature type="domain" description="HTH tetR-type" evidence="3">
    <location>
        <begin position="19"/>
        <end position="79"/>
    </location>
</feature>
<dbReference type="PANTHER" id="PTHR30055">
    <property type="entry name" value="HTH-TYPE TRANSCRIPTIONAL REGULATOR RUTR"/>
    <property type="match status" value="1"/>
</dbReference>
<accession>A0ABN2LP23</accession>
<comment type="caution">
    <text evidence="4">The sequence shown here is derived from an EMBL/GenBank/DDBJ whole genome shotgun (WGS) entry which is preliminary data.</text>
</comment>
<sequence length="212" mass="23359">MALEGTAPDAVRGQRLPRMQRRAQLLEAAQAVFVEKGYHAAGMEDIAERAGVSKPVLYQHFPGKLELYLALVDKHTASLVELVESALQSTENHKDRTHASIRAFFDFVARDDSAYRIVFESDLNEVAAVRERISWSTDQCVEAISRRIMLDTELPQPIARLVAQGLVGMSQVSARAWLRDQTLPLDVAVTVIGRLAWRGVGGQPARPAASEG</sequence>
<evidence type="ECO:0000259" key="3">
    <source>
        <dbReference type="PROSITE" id="PS50977"/>
    </source>
</evidence>
<dbReference type="PRINTS" id="PR00455">
    <property type="entry name" value="HTHTETR"/>
</dbReference>
<reference evidence="4 5" key="1">
    <citation type="journal article" date="2019" name="Int. J. Syst. Evol. Microbiol.">
        <title>The Global Catalogue of Microorganisms (GCM) 10K type strain sequencing project: providing services to taxonomists for standard genome sequencing and annotation.</title>
        <authorList>
            <consortium name="The Broad Institute Genomics Platform"/>
            <consortium name="The Broad Institute Genome Sequencing Center for Infectious Disease"/>
            <person name="Wu L."/>
            <person name="Ma J."/>
        </authorList>
    </citation>
    <scope>NUCLEOTIDE SEQUENCE [LARGE SCALE GENOMIC DNA]</scope>
    <source>
        <strain evidence="4 5">JCM 15592</strain>
    </source>
</reference>